<keyword evidence="2" id="KW-0689">Ribosomal protein</keyword>
<dbReference type="InterPro" id="IPR029004">
    <property type="entry name" value="Ribosomal_eL28/Mak16"/>
</dbReference>
<sequence length="144" mass="15684">MASPNVIWSVISKNNSYVQRRNGRTRRSGAVALSGERGNPMNKHTFKMSGLANKQVFGLDEDAKTITFYVKTGNGKSPRNEFEEVALNKGFKAGAKAIKAATGKVYKRRDIEAALLTRFALAHRAASVQAGGRTKGVQKQGRSE</sequence>
<dbReference type="GO" id="GO:0003735">
    <property type="term" value="F:structural constituent of ribosome"/>
    <property type="evidence" value="ECO:0007669"/>
    <property type="project" value="InterPro"/>
</dbReference>
<reference evidence="5" key="1">
    <citation type="submission" date="2021-01" db="EMBL/GenBank/DDBJ databases">
        <authorList>
            <person name="Corre E."/>
            <person name="Pelletier E."/>
            <person name="Niang G."/>
            <person name="Scheremetjew M."/>
            <person name="Finn R."/>
            <person name="Kale V."/>
            <person name="Holt S."/>
            <person name="Cochrane G."/>
            <person name="Meng A."/>
            <person name="Brown T."/>
            <person name="Cohen L."/>
        </authorList>
    </citation>
    <scope>NUCLEOTIDE SEQUENCE</scope>
    <source>
        <strain evidence="5">CCMP2877</strain>
    </source>
</reference>
<evidence type="ECO:0000256" key="2">
    <source>
        <dbReference type="ARBA" id="ARBA00022980"/>
    </source>
</evidence>
<feature type="domain" description="Ribosomal eL28/Mak16" evidence="4">
    <location>
        <begin position="6"/>
        <end position="120"/>
    </location>
</feature>
<protein>
    <recommendedName>
        <fullName evidence="4">Ribosomal eL28/Mak16 domain-containing protein</fullName>
    </recommendedName>
</protein>
<dbReference type="Pfam" id="PF01778">
    <property type="entry name" value="Ribosomal_L28e"/>
    <property type="match status" value="1"/>
</dbReference>
<dbReference type="Gene3D" id="3.30.390.110">
    <property type="match status" value="1"/>
</dbReference>
<dbReference type="GO" id="GO:1990904">
    <property type="term" value="C:ribonucleoprotein complex"/>
    <property type="evidence" value="ECO:0007669"/>
    <property type="project" value="UniProtKB-KW"/>
</dbReference>
<accession>A0A7S1Y069</accession>
<dbReference type="GO" id="GO:0005840">
    <property type="term" value="C:ribosome"/>
    <property type="evidence" value="ECO:0007669"/>
    <property type="project" value="UniProtKB-KW"/>
</dbReference>
<evidence type="ECO:0000256" key="1">
    <source>
        <dbReference type="ARBA" id="ARBA00007926"/>
    </source>
</evidence>
<evidence type="ECO:0000313" key="5">
    <source>
        <dbReference type="EMBL" id="CAD9269292.1"/>
    </source>
</evidence>
<dbReference type="EMBL" id="HBGJ01044030">
    <property type="protein sequence ID" value="CAD9269292.1"/>
    <property type="molecule type" value="Transcribed_RNA"/>
</dbReference>
<name>A0A7S1Y069_9STRA</name>
<evidence type="ECO:0000256" key="3">
    <source>
        <dbReference type="ARBA" id="ARBA00023274"/>
    </source>
</evidence>
<proteinExistence type="inferred from homology"/>
<dbReference type="AlphaFoldDB" id="A0A7S1Y069"/>
<evidence type="ECO:0000259" key="4">
    <source>
        <dbReference type="Pfam" id="PF01778"/>
    </source>
</evidence>
<organism evidence="5">
    <name type="scientific">Phaeomonas parva</name>
    <dbReference type="NCBI Taxonomy" id="124430"/>
    <lineage>
        <taxon>Eukaryota</taxon>
        <taxon>Sar</taxon>
        <taxon>Stramenopiles</taxon>
        <taxon>Ochrophyta</taxon>
        <taxon>Pinguiophyceae</taxon>
        <taxon>Pinguiochrysidales</taxon>
        <taxon>Pinguiochrysidaceae</taxon>
        <taxon>Phaeomonas</taxon>
    </lineage>
</organism>
<keyword evidence="3" id="KW-0687">Ribonucleoprotein</keyword>
<dbReference type="GO" id="GO:0006412">
    <property type="term" value="P:translation"/>
    <property type="evidence" value="ECO:0007669"/>
    <property type="project" value="InterPro"/>
</dbReference>
<comment type="similarity">
    <text evidence="1">Belongs to the eukaryotic ribosomal protein eL28 family.</text>
</comment>
<gene>
    <name evidence="5" type="ORF">PPAR1163_LOCUS27729</name>
</gene>
<dbReference type="InterPro" id="IPR002672">
    <property type="entry name" value="Ribosomal_eL28"/>
</dbReference>
<dbReference type="PANTHER" id="PTHR10544">
    <property type="entry name" value="60S RIBOSOMAL PROTEIN L28"/>
    <property type="match status" value="1"/>
</dbReference>